<dbReference type="OrthoDB" id="5972258at2759"/>
<comment type="subcellular location">
    <subcellularLocation>
        <location evidence="1">Endosome</location>
    </subcellularLocation>
</comment>
<dbReference type="InterPro" id="IPR019448">
    <property type="entry name" value="NT-C2"/>
</dbReference>
<feature type="compositionally biased region" description="Low complexity" evidence="5">
    <location>
        <begin position="471"/>
        <end position="480"/>
    </location>
</feature>
<feature type="compositionally biased region" description="Polar residues" evidence="5">
    <location>
        <begin position="444"/>
        <end position="459"/>
    </location>
</feature>
<dbReference type="InterPro" id="IPR036872">
    <property type="entry name" value="CH_dom_sf"/>
</dbReference>
<dbReference type="PROSITE" id="PS51840">
    <property type="entry name" value="C2_NT"/>
    <property type="match status" value="1"/>
</dbReference>
<dbReference type="SMART" id="SM00033">
    <property type="entry name" value="CH"/>
    <property type="match status" value="1"/>
</dbReference>
<dbReference type="PROSITE" id="PS51848">
    <property type="entry name" value="BMERB"/>
    <property type="match status" value="1"/>
</dbReference>
<proteinExistence type="predicted"/>
<dbReference type="PROSITE" id="PS50021">
    <property type="entry name" value="CH"/>
    <property type="match status" value="1"/>
</dbReference>
<dbReference type="SMART" id="SM01203">
    <property type="entry name" value="DUF3585"/>
    <property type="match status" value="1"/>
</dbReference>
<organism evidence="9 10">
    <name type="scientific">Nephila pilipes</name>
    <name type="common">Giant wood spider</name>
    <name type="synonym">Nephila maculata</name>
    <dbReference type="NCBI Taxonomy" id="299642"/>
    <lineage>
        <taxon>Eukaryota</taxon>
        <taxon>Metazoa</taxon>
        <taxon>Ecdysozoa</taxon>
        <taxon>Arthropoda</taxon>
        <taxon>Chelicerata</taxon>
        <taxon>Arachnida</taxon>
        <taxon>Araneae</taxon>
        <taxon>Araneomorphae</taxon>
        <taxon>Entelegynae</taxon>
        <taxon>Araneoidea</taxon>
        <taxon>Nephilidae</taxon>
        <taxon>Nephila</taxon>
    </lineage>
</organism>
<dbReference type="AlphaFoldDB" id="A0A8X6QXH5"/>
<dbReference type="Pfam" id="PF10358">
    <property type="entry name" value="NT-C2"/>
    <property type="match status" value="1"/>
</dbReference>
<accession>A0A8X6QXH5</accession>
<feature type="domain" description="BMERB" evidence="8">
    <location>
        <begin position="821"/>
        <end position="971"/>
    </location>
</feature>
<evidence type="ECO:0000259" key="8">
    <source>
        <dbReference type="PROSITE" id="PS51848"/>
    </source>
</evidence>
<keyword evidence="2" id="KW-0597">Phosphoprotein</keyword>
<evidence type="ECO:0000313" key="10">
    <source>
        <dbReference type="Proteomes" id="UP000887013"/>
    </source>
</evidence>
<gene>
    <name evidence="9" type="primary">EHBP1</name>
    <name evidence="9" type="ORF">NPIL_190841</name>
</gene>
<dbReference type="InterPro" id="IPR022735">
    <property type="entry name" value="bMERB_dom"/>
</dbReference>
<sequence length="986" mass="112629">MSSVWKRLQRVNKRAAKFQFIASYQELIVEGTPKWHPTKLCVAWTRRSRRVVTDPLEWKPILSNPLRGSVVWPVPENKEATITLFRDQRSNEFEDKLWTFFIEDVSESGKSRQIACANLNMKLYASITPQQKDVKINLKPLSKKVTEASLKLTLSCKLIKEGKATDEDMQSIASLMSIGSVTSPDVGNMDDFDDEISVNKSETAIKISELASQFDFLTQDKEKSTNSDIIFEKIEKLNKLDLVPENKPNDKNSMNVTDLNQIVLNQTSMPDQFLLPELNSPELTCDNNFDELNITTENETEKSLLGVNDLLTWCKEVTKGYKGVNVTNMTTSWRNGLAFCAVIHHFHPDLIDFESLSPHNIKENCKKAFEAAESLGIPKVMEHSDMVILAVPDKLAVMTYLYQMKAFFSGQKLEPLFPVSLDHGIRSKFDSSIEDNIEISQHNTSDNITNLKPKSNQEVTGEFAESVPLLSSDNCSNNDSKINHPNTNRQEHHNSDFQAPDKSSVHSGKISKVKTDKFSSISKLILNRKSKVTLTTNNSKTKCAPKSSTSCTTKLSNNTIISEESKNNKCLVSLEEPRPKLMTRKQLMNPFDSDSEEEELLAIQNCVPGITSTPMKKNNKTNESFISNTDCNKNLNSLAYQCREVSPIIADEVIDPENTVSLLSYDLSDIEVPGLLDLSPTRATKHSSVAQNHIIDNDKHKVPISREELLKKRAHYLLEMTRKEVENRGSFSFGNKGDRDDERQIMLREKARRLIAETRKGIKPDLDSFYSPVLNANNDLNSNNNHTNNKTHVDEMENQSTKIYNETNHLASICPDKMNYNNKIEDNLDNSHYIAIELEALDKKQKQIDRIASELEKRLRFAMKVNNEVLEDKLMKRWFSLVNEKNALLRRQMQLNILEKECDLEKRFEFLNEELRTLLVLEDWQKTEADKAREKLLLEELVIIVNKRDELVRELHTQEQAIEEDELVIQDTQGVMLRPERGCLIQ</sequence>
<keyword evidence="4" id="KW-0175">Coiled coil</keyword>
<dbReference type="Pfam" id="PF00307">
    <property type="entry name" value="CH"/>
    <property type="match status" value="1"/>
</dbReference>
<name>A0A8X6QXH5_NEPPI</name>
<feature type="region of interest" description="Disordered" evidence="5">
    <location>
        <begin position="444"/>
        <end position="463"/>
    </location>
</feature>
<evidence type="ECO:0000256" key="4">
    <source>
        <dbReference type="ARBA" id="ARBA00023054"/>
    </source>
</evidence>
<dbReference type="SUPFAM" id="SSF47576">
    <property type="entry name" value="Calponin-homology domain, CH-domain"/>
    <property type="match status" value="1"/>
</dbReference>
<dbReference type="InterPro" id="IPR001715">
    <property type="entry name" value="CH_dom"/>
</dbReference>
<evidence type="ECO:0000256" key="5">
    <source>
        <dbReference type="SAM" id="MobiDB-lite"/>
    </source>
</evidence>
<feature type="region of interest" description="Disordered" evidence="5">
    <location>
        <begin position="470"/>
        <end position="511"/>
    </location>
</feature>
<comment type="caution">
    <text evidence="9">The sequence shown here is derived from an EMBL/GenBank/DDBJ whole genome shotgun (WGS) entry which is preliminary data.</text>
</comment>
<reference evidence="9" key="1">
    <citation type="submission" date="2020-08" db="EMBL/GenBank/DDBJ databases">
        <title>Multicomponent nature underlies the extraordinary mechanical properties of spider dragline silk.</title>
        <authorList>
            <person name="Kono N."/>
            <person name="Nakamura H."/>
            <person name="Mori M."/>
            <person name="Yoshida Y."/>
            <person name="Ohtoshi R."/>
            <person name="Malay A.D."/>
            <person name="Moran D.A.P."/>
            <person name="Tomita M."/>
            <person name="Numata K."/>
            <person name="Arakawa K."/>
        </authorList>
    </citation>
    <scope>NUCLEOTIDE SEQUENCE</scope>
</reference>
<evidence type="ECO:0000256" key="2">
    <source>
        <dbReference type="ARBA" id="ARBA00022553"/>
    </source>
</evidence>
<keyword evidence="3" id="KW-0967">Endosome</keyword>
<evidence type="ECO:0000259" key="6">
    <source>
        <dbReference type="PROSITE" id="PS50021"/>
    </source>
</evidence>
<feature type="domain" description="C2 NT-type" evidence="7">
    <location>
        <begin position="8"/>
        <end position="158"/>
    </location>
</feature>
<evidence type="ECO:0000256" key="1">
    <source>
        <dbReference type="ARBA" id="ARBA00004177"/>
    </source>
</evidence>
<evidence type="ECO:0000256" key="3">
    <source>
        <dbReference type="ARBA" id="ARBA00022753"/>
    </source>
</evidence>
<dbReference type="EMBL" id="BMAW01132298">
    <property type="protein sequence ID" value="GFU42959.1"/>
    <property type="molecule type" value="Genomic_DNA"/>
</dbReference>
<dbReference type="PANTHER" id="PTHR23167">
    <property type="entry name" value="CALPONIN HOMOLOGY DOMAIN-CONTAINING PROTEIN DDB_G0272472-RELATED"/>
    <property type="match status" value="1"/>
</dbReference>
<evidence type="ECO:0000313" key="9">
    <source>
        <dbReference type="EMBL" id="GFU42959.1"/>
    </source>
</evidence>
<feature type="domain" description="Calponin-homology (CH)" evidence="6">
    <location>
        <begin position="304"/>
        <end position="409"/>
    </location>
</feature>
<evidence type="ECO:0000259" key="7">
    <source>
        <dbReference type="PROSITE" id="PS51840"/>
    </source>
</evidence>
<dbReference type="Pfam" id="PF12130">
    <property type="entry name" value="bMERB_dom"/>
    <property type="match status" value="1"/>
</dbReference>
<protein>
    <submittedName>
        <fullName evidence="9">EH domain-binding protein 1</fullName>
    </submittedName>
</protein>
<dbReference type="FunFam" id="1.10.418.10:FF:000023">
    <property type="entry name" value="EH domain-binding protein 1 isoform X1"/>
    <property type="match status" value="1"/>
</dbReference>
<dbReference type="Proteomes" id="UP000887013">
    <property type="component" value="Unassembled WGS sequence"/>
</dbReference>
<keyword evidence="10" id="KW-1185">Reference proteome</keyword>
<dbReference type="Gene3D" id="1.10.418.10">
    <property type="entry name" value="Calponin-like domain"/>
    <property type="match status" value="1"/>
</dbReference>
<dbReference type="PANTHER" id="PTHR23167:SF46">
    <property type="entry name" value="EPS15 HOMOLOGY DOMAIN CONTAINING PROTEIN-BINDING PROTEIN 1, ISOFORM F"/>
    <property type="match status" value="1"/>
</dbReference>
<dbReference type="InterPro" id="IPR050540">
    <property type="entry name" value="F-actin_Monoox_Mical"/>
</dbReference>
<dbReference type="GO" id="GO:0005768">
    <property type="term" value="C:endosome"/>
    <property type="evidence" value="ECO:0007669"/>
    <property type="project" value="UniProtKB-SubCell"/>
</dbReference>